<protein>
    <submittedName>
        <fullName evidence="3">C2 domain-containing protein</fullName>
    </submittedName>
</protein>
<evidence type="ECO:0000313" key="3">
    <source>
        <dbReference type="WBParaSite" id="ECPE_0001015201-mRNA-1"/>
    </source>
</evidence>
<dbReference type="Proteomes" id="UP000272942">
    <property type="component" value="Unassembled WGS sequence"/>
</dbReference>
<gene>
    <name evidence="1" type="ORF">ECPE_LOCUS10120</name>
</gene>
<reference evidence="3" key="1">
    <citation type="submission" date="2016-06" db="UniProtKB">
        <authorList>
            <consortium name="WormBaseParasite"/>
        </authorList>
    </citation>
    <scope>IDENTIFICATION</scope>
</reference>
<proteinExistence type="predicted"/>
<keyword evidence="2" id="KW-1185">Reference proteome</keyword>
<dbReference type="WBParaSite" id="ECPE_0001015201-mRNA-1">
    <property type="protein sequence ID" value="ECPE_0001015201-mRNA-1"/>
    <property type="gene ID" value="ECPE_0001015201"/>
</dbReference>
<organism evidence="3">
    <name type="scientific">Echinostoma caproni</name>
    <dbReference type="NCBI Taxonomy" id="27848"/>
    <lineage>
        <taxon>Eukaryota</taxon>
        <taxon>Metazoa</taxon>
        <taxon>Spiralia</taxon>
        <taxon>Lophotrochozoa</taxon>
        <taxon>Platyhelminthes</taxon>
        <taxon>Trematoda</taxon>
        <taxon>Digenea</taxon>
        <taxon>Plagiorchiida</taxon>
        <taxon>Echinostomata</taxon>
        <taxon>Echinostomatoidea</taxon>
        <taxon>Echinostomatidae</taxon>
        <taxon>Echinostoma</taxon>
    </lineage>
</organism>
<evidence type="ECO:0000313" key="1">
    <source>
        <dbReference type="EMBL" id="VDP86506.1"/>
    </source>
</evidence>
<sequence>MDVSTYSKLRASGRGYLSVTAVALKSNSQFSKAAAHNVNPLFNERRQFVKLRFFSMTYQGGGDFGPFEAQLRRQPHDNRLHGSTRIQV</sequence>
<reference evidence="1 2" key="2">
    <citation type="submission" date="2018-11" db="EMBL/GenBank/DDBJ databases">
        <authorList>
            <consortium name="Pathogen Informatics"/>
        </authorList>
    </citation>
    <scope>NUCLEOTIDE SEQUENCE [LARGE SCALE GENOMIC DNA]</scope>
    <source>
        <strain evidence="1 2">Egypt</strain>
    </source>
</reference>
<accession>A0A183AT35</accession>
<name>A0A183AT35_9TREM</name>
<dbReference type="EMBL" id="UZAN01048519">
    <property type="protein sequence ID" value="VDP86506.1"/>
    <property type="molecule type" value="Genomic_DNA"/>
</dbReference>
<dbReference type="AlphaFoldDB" id="A0A183AT35"/>
<evidence type="ECO:0000313" key="2">
    <source>
        <dbReference type="Proteomes" id="UP000272942"/>
    </source>
</evidence>